<evidence type="ECO:0000313" key="2">
    <source>
        <dbReference type="Proteomes" id="UP001595583"/>
    </source>
</evidence>
<reference evidence="2" key="1">
    <citation type="journal article" date="2019" name="Int. J. Syst. Evol. Microbiol.">
        <title>The Global Catalogue of Microorganisms (GCM) 10K type strain sequencing project: providing services to taxonomists for standard genome sequencing and annotation.</title>
        <authorList>
            <consortium name="The Broad Institute Genomics Platform"/>
            <consortium name="The Broad Institute Genome Sequencing Center for Infectious Disease"/>
            <person name="Wu L."/>
            <person name="Ma J."/>
        </authorList>
    </citation>
    <scope>NUCLEOTIDE SEQUENCE [LARGE SCALE GENOMIC DNA]</scope>
    <source>
        <strain evidence="2">KCTC 52165</strain>
    </source>
</reference>
<dbReference type="RefSeq" id="WP_378217846.1">
    <property type="nucleotide sequence ID" value="NZ_JBHRTK010000001.1"/>
</dbReference>
<name>A0ABV7K983_9HYPH</name>
<evidence type="ECO:0000313" key="1">
    <source>
        <dbReference type="EMBL" id="MFC3204923.1"/>
    </source>
</evidence>
<sequence>MVLHQRGVDLLVNLMDAEEHFDTVEREELRSLISEAVVVFGEILQRDVPSVPVPPPEKGHTPS</sequence>
<proteinExistence type="predicted"/>
<gene>
    <name evidence="1" type="ORF">ACFOHJ_01750</name>
</gene>
<keyword evidence="2" id="KW-1185">Reference proteome</keyword>
<organism evidence="1 2">
    <name type="scientific">Aquamicrobium soli</name>
    <dbReference type="NCBI Taxonomy" id="1811518"/>
    <lineage>
        <taxon>Bacteria</taxon>
        <taxon>Pseudomonadati</taxon>
        <taxon>Pseudomonadota</taxon>
        <taxon>Alphaproteobacteria</taxon>
        <taxon>Hyphomicrobiales</taxon>
        <taxon>Phyllobacteriaceae</taxon>
        <taxon>Aquamicrobium</taxon>
    </lineage>
</organism>
<accession>A0ABV7K983</accession>
<comment type="caution">
    <text evidence="1">The sequence shown here is derived from an EMBL/GenBank/DDBJ whole genome shotgun (WGS) entry which is preliminary data.</text>
</comment>
<dbReference type="Proteomes" id="UP001595583">
    <property type="component" value="Unassembled WGS sequence"/>
</dbReference>
<dbReference type="EMBL" id="JBHRTK010000001">
    <property type="protein sequence ID" value="MFC3204923.1"/>
    <property type="molecule type" value="Genomic_DNA"/>
</dbReference>
<protein>
    <submittedName>
        <fullName evidence="1">Uncharacterized protein</fullName>
    </submittedName>
</protein>